<dbReference type="EMBL" id="JABVED010000013">
    <property type="protein sequence ID" value="MBC6449876.1"/>
    <property type="molecule type" value="Genomic_DNA"/>
</dbReference>
<evidence type="ECO:0000313" key="2">
    <source>
        <dbReference type="Proteomes" id="UP000734823"/>
    </source>
</evidence>
<evidence type="ECO:0000313" key="1">
    <source>
        <dbReference type="EMBL" id="MBC6449876.1"/>
    </source>
</evidence>
<comment type="caution">
    <text evidence="1">The sequence shown here is derived from an EMBL/GenBank/DDBJ whole genome shotgun (WGS) entry which is preliminary data.</text>
</comment>
<sequence length="146" mass="16273">MRIDWTLSGHGWARCLVSDDNTTAEIEASYISAAPEDLLTAVTRLVLGEPETTVQFEAEPEAFRWVFRRDGRSVGVRVLHMPRGTEVWVGSQGIDALGRAFVRCFDEVAHVHGVDGYQAMWGRPFPTFELEALRAAWRPTGRSAIG</sequence>
<keyword evidence="2" id="KW-1185">Reference proteome</keyword>
<dbReference type="Proteomes" id="UP000734823">
    <property type="component" value="Unassembled WGS sequence"/>
</dbReference>
<accession>A0ABR7LB03</accession>
<gene>
    <name evidence="1" type="ORF">GPZ80_22200</name>
</gene>
<dbReference type="RefSeq" id="WP_187222927.1">
    <property type="nucleotide sequence ID" value="NZ_JABVED010000013.1"/>
</dbReference>
<reference evidence="1 2" key="1">
    <citation type="submission" date="2020-06" db="EMBL/GenBank/DDBJ databases">
        <title>Actinokineospora xiongansis sp. nov., isolated from soil of Baiyangdian.</title>
        <authorList>
            <person name="Zhang X."/>
        </authorList>
    </citation>
    <scope>NUCLEOTIDE SEQUENCE [LARGE SCALE GENOMIC DNA]</scope>
    <source>
        <strain evidence="1 2">HBU206404</strain>
    </source>
</reference>
<organism evidence="1 2">
    <name type="scientific">Actinokineospora xionganensis</name>
    <dbReference type="NCBI Taxonomy" id="2684470"/>
    <lineage>
        <taxon>Bacteria</taxon>
        <taxon>Bacillati</taxon>
        <taxon>Actinomycetota</taxon>
        <taxon>Actinomycetes</taxon>
        <taxon>Pseudonocardiales</taxon>
        <taxon>Pseudonocardiaceae</taxon>
        <taxon>Actinokineospora</taxon>
    </lineage>
</organism>
<protein>
    <submittedName>
        <fullName evidence="1">Uncharacterized protein</fullName>
    </submittedName>
</protein>
<name>A0ABR7LB03_9PSEU</name>
<proteinExistence type="predicted"/>